<evidence type="ECO:0000313" key="3">
    <source>
        <dbReference type="Proteomes" id="UP000663854"/>
    </source>
</evidence>
<keyword evidence="4" id="KW-1185">Reference proteome</keyword>
<dbReference type="EMBL" id="CAJNOL010000262">
    <property type="protein sequence ID" value="CAF0970526.1"/>
    <property type="molecule type" value="Genomic_DNA"/>
</dbReference>
<protein>
    <submittedName>
        <fullName evidence="1">Uncharacterized protein</fullName>
    </submittedName>
</protein>
<name>A0A814CGF4_9BILA</name>
<dbReference type="Proteomes" id="UP000663870">
    <property type="component" value="Unassembled WGS sequence"/>
</dbReference>
<evidence type="ECO:0000313" key="1">
    <source>
        <dbReference type="EMBL" id="CAF0941111.1"/>
    </source>
</evidence>
<evidence type="ECO:0000313" key="4">
    <source>
        <dbReference type="Proteomes" id="UP000663870"/>
    </source>
</evidence>
<proteinExistence type="predicted"/>
<gene>
    <name evidence="2" type="ORF">JXQ802_LOCUS12642</name>
    <name evidence="1" type="ORF">PYM288_LOCUS11594</name>
</gene>
<reference evidence="1" key="1">
    <citation type="submission" date="2021-02" db="EMBL/GenBank/DDBJ databases">
        <authorList>
            <person name="Nowell W R."/>
        </authorList>
    </citation>
    <scope>NUCLEOTIDE SEQUENCE</scope>
</reference>
<organism evidence="1 3">
    <name type="scientific">Rotaria sordida</name>
    <dbReference type="NCBI Taxonomy" id="392033"/>
    <lineage>
        <taxon>Eukaryota</taxon>
        <taxon>Metazoa</taxon>
        <taxon>Spiralia</taxon>
        <taxon>Gnathifera</taxon>
        <taxon>Rotifera</taxon>
        <taxon>Eurotatoria</taxon>
        <taxon>Bdelloidea</taxon>
        <taxon>Philodinida</taxon>
        <taxon>Philodinidae</taxon>
        <taxon>Rotaria</taxon>
    </lineage>
</organism>
<sequence>MPSYNRQLCPLITTTNNTATTIVPTTTTTDAPQIAVIPNIPANARWVQNGVTVAGGNGQGSATNQLDRAYGLCVDDD</sequence>
<comment type="caution">
    <text evidence="1">The sequence shown here is derived from an EMBL/GenBank/DDBJ whole genome shotgun (WGS) entry which is preliminary data.</text>
</comment>
<dbReference type="EMBL" id="CAJNOH010000198">
    <property type="protein sequence ID" value="CAF0941111.1"/>
    <property type="molecule type" value="Genomic_DNA"/>
</dbReference>
<dbReference type="AlphaFoldDB" id="A0A814CGF4"/>
<dbReference type="Proteomes" id="UP000663854">
    <property type="component" value="Unassembled WGS sequence"/>
</dbReference>
<accession>A0A814CGF4</accession>
<evidence type="ECO:0000313" key="2">
    <source>
        <dbReference type="EMBL" id="CAF0970526.1"/>
    </source>
</evidence>